<dbReference type="HOGENOM" id="CLU_2224227_0_0_1"/>
<proteinExistence type="predicted"/>
<dbReference type="EMBL" id="CAFZ01000069">
    <property type="protein sequence ID" value="CCA69980.1"/>
    <property type="molecule type" value="Genomic_DNA"/>
</dbReference>
<evidence type="ECO:0000313" key="2">
    <source>
        <dbReference type="EMBL" id="CCA69980.1"/>
    </source>
</evidence>
<feature type="region of interest" description="Disordered" evidence="1">
    <location>
        <begin position="46"/>
        <end position="65"/>
    </location>
</feature>
<dbReference type="Proteomes" id="UP000007148">
    <property type="component" value="Unassembled WGS sequence"/>
</dbReference>
<sequence>MIEFGCFGAGVDDVLDGGGGCVLDDAEWEGGGCPCRALITPTLDDDEAPIVDGGGGKKGTPGSGTLLRPLPCVPGPELWDPLPGCGPFAELEWTPLLAFAECGPEV</sequence>
<reference evidence="2 3" key="1">
    <citation type="journal article" date="2011" name="PLoS Pathog.">
        <title>Endophytic Life Strategies Decoded by Genome and Transcriptome Analyses of the Mutualistic Root Symbiont Piriformospora indica.</title>
        <authorList>
            <person name="Zuccaro A."/>
            <person name="Lahrmann U."/>
            <person name="Guldener U."/>
            <person name="Langen G."/>
            <person name="Pfiffi S."/>
            <person name="Biedenkopf D."/>
            <person name="Wong P."/>
            <person name="Samans B."/>
            <person name="Grimm C."/>
            <person name="Basiewicz M."/>
            <person name="Murat C."/>
            <person name="Martin F."/>
            <person name="Kogel K.H."/>
        </authorList>
    </citation>
    <scope>NUCLEOTIDE SEQUENCE [LARGE SCALE GENOMIC DNA]</scope>
    <source>
        <strain evidence="2 3">DSM 11827</strain>
    </source>
</reference>
<gene>
    <name evidence="2" type="ORF">PIIN_03920</name>
</gene>
<dbReference type="InParanoid" id="G4TF87"/>
<comment type="caution">
    <text evidence="2">The sequence shown here is derived from an EMBL/GenBank/DDBJ whole genome shotgun (WGS) entry which is preliminary data.</text>
</comment>
<evidence type="ECO:0000313" key="3">
    <source>
        <dbReference type="Proteomes" id="UP000007148"/>
    </source>
</evidence>
<evidence type="ECO:0000256" key="1">
    <source>
        <dbReference type="SAM" id="MobiDB-lite"/>
    </source>
</evidence>
<protein>
    <submittedName>
        <fullName evidence="2">Uncharacterized protein</fullName>
    </submittedName>
</protein>
<keyword evidence="3" id="KW-1185">Reference proteome</keyword>
<accession>G4TF87</accession>
<feature type="compositionally biased region" description="Gly residues" evidence="1">
    <location>
        <begin position="52"/>
        <end position="62"/>
    </location>
</feature>
<organism evidence="2 3">
    <name type="scientific">Serendipita indica (strain DSM 11827)</name>
    <name type="common">Root endophyte fungus</name>
    <name type="synonym">Piriformospora indica</name>
    <dbReference type="NCBI Taxonomy" id="1109443"/>
    <lineage>
        <taxon>Eukaryota</taxon>
        <taxon>Fungi</taxon>
        <taxon>Dikarya</taxon>
        <taxon>Basidiomycota</taxon>
        <taxon>Agaricomycotina</taxon>
        <taxon>Agaricomycetes</taxon>
        <taxon>Sebacinales</taxon>
        <taxon>Serendipitaceae</taxon>
        <taxon>Serendipita</taxon>
    </lineage>
</organism>
<dbReference type="AlphaFoldDB" id="G4TF87"/>
<name>G4TF87_SERID</name>